<dbReference type="Pfam" id="PF04985">
    <property type="entry name" value="Phage_tube"/>
    <property type="match status" value="1"/>
</dbReference>
<dbReference type="OrthoDB" id="9814992at2"/>
<dbReference type="EMBL" id="ACCL02000011">
    <property type="protein sequence ID" value="EET60349.1"/>
    <property type="molecule type" value="Genomic_DNA"/>
</dbReference>
<evidence type="ECO:0000313" key="1">
    <source>
        <dbReference type="EMBL" id="EET60349.1"/>
    </source>
</evidence>
<dbReference type="RefSeq" id="WP_006862329.1">
    <property type="nucleotide sequence ID" value="NZ_ACCL02000011.1"/>
</dbReference>
<sequence>MLATKINAYNVYNAGTRLVGLSDEVTLPDFEALTETISGPGFLGEIDEPLLGHFGASEIEIPFRTLNEEMFGLLAQGSAVNLTLRLSTQAIQESTMETDFMPSRVVIKGKSKGFTGGKVKQGNGTGSSAKIEILYILIEVNGKKKFELDKLNFVYKVNDADLLVKVRKQV</sequence>
<dbReference type="eggNOG" id="COG3498">
    <property type="taxonomic scope" value="Bacteria"/>
</dbReference>
<accession>C6LFY5</accession>
<dbReference type="AlphaFoldDB" id="C6LFY5"/>
<evidence type="ECO:0000313" key="2">
    <source>
        <dbReference type="Proteomes" id="UP000005561"/>
    </source>
</evidence>
<dbReference type="Proteomes" id="UP000005561">
    <property type="component" value="Unassembled WGS sequence"/>
</dbReference>
<organism evidence="1 2">
    <name type="scientific">Marvinbryantia formatexigens DSM 14469</name>
    <dbReference type="NCBI Taxonomy" id="478749"/>
    <lineage>
        <taxon>Bacteria</taxon>
        <taxon>Bacillati</taxon>
        <taxon>Bacillota</taxon>
        <taxon>Clostridia</taxon>
        <taxon>Lachnospirales</taxon>
        <taxon>Lachnospiraceae</taxon>
        <taxon>Marvinbryantia</taxon>
    </lineage>
</organism>
<comment type="caution">
    <text evidence="1">The sequence shown here is derived from an EMBL/GenBank/DDBJ whole genome shotgun (WGS) entry which is preliminary data.</text>
</comment>
<dbReference type="STRING" id="168384.SAMN05660368_03635"/>
<keyword evidence="2" id="KW-1185">Reference proteome</keyword>
<gene>
    <name evidence="1" type="ORF">BRYFOR_07545</name>
</gene>
<name>C6LFY5_9FIRM</name>
<dbReference type="InterPro" id="IPR006498">
    <property type="entry name" value="Tail_tube"/>
</dbReference>
<proteinExistence type="predicted"/>
<reference evidence="1" key="1">
    <citation type="submission" date="2009-07" db="EMBL/GenBank/DDBJ databases">
        <authorList>
            <person name="Weinstock G."/>
            <person name="Sodergren E."/>
            <person name="Clifton S."/>
            <person name="Fulton L."/>
            <person name="Fulton B."/>
            <person name="Courtney L."/>
            <person name="Fronick C."/>
            <person name="Harrison M."/>
            <person name="Strong C."/>
            <person name="Farmer C."/>
            <person name="Delahaunty K."/>
            <person name="Markovic C."/>
            <person name="Hall O."/>
            <person name="Minx P."/>
            <person name="Tomlinson C."/>
            <person name="Mitreva M."/>
            <person name="Nelson J."/>
            <person name="Hou S."/>
            <person name="Wollam A."/>
            <person name="Pepin K.H."/>
            <person name="Johnson M."/>
            <person name="Bhonagiri V."/>
            <person name="Nash W.E."/>
            <person name="Warren W."/>
            <person name="Chinwalla A."/>
            <person name="Mardis E.R."/>
            <person name="Wilson R.K."/>
        </authorList>
    </citation>
    <scope>NUCLEOTIDE SEQUENCE [LARGE SCALE GENOMIC DNA]</scope>
    <source>
        <strain evidence="1">DSM 14469</strain>
    </source>
</reference>
<protein>
    <submittedName>
        <fullName evidence="1">Phage major tail tube protein</fullName>
    </submittedName>
</protein>